<evidence type="ECO:0000313" key="12">
    <source>
        <dbReference type="EMBL" id="ANK12797.1"/>
    </source>
</evidence>
<evidence type="ECO:0000256" key="2">
    <source>
        <dbReference type="ARBA" id="ARBA00022475"/>
    </source>
</evidence>
<dbReference type="HAMAP" id="MF_00276">
    <property type="entry name" value="KdpC"/>
    <property type="match status" value="1"/>
</dbReference>
<dbReference type="Proteomes" id="UP000078263">
    <property type="component" value="Chromosome"/>
</dbReference>
<evidence type="ECO:0000256" key="4">
    <source>
        <dbReference type="ARBA" id="ARBA00022692"/>
    </source>
</evidence>
<comment type="function">
    <text evidence="11">Part of the high-affinity ATP-driven potassium transport (or Kdp) system, which catalyzes the hydrolysis of ATP coupled with the electrogenic transport of potassium into the cytoplasm. This subunit acts as a catalytic chaperone that increases the ATP-binding affinity of the ATP-hydrolyzing subunit KdpB by the formation of a transient KdpB/KdpC/ATP ternary complex.</text>
</comment>
<keyword evidence="3 11" id="KW-0633">Potassium transport</keyword>
<name>A0A192D4H7_9SPHN</name>
<dbReference type="OrthoDB" id="9788285at2"/>
<dbReference type="STRING" id="1112.A9D12_07395"/>
<comment type="subunit">
    <text evidence="11">The system is composed of three essential subunits: KdpA, KdpB and KdpC.</text>
</comment>
<evidence type="ECO:0000256" key="3">
    <source>
        <dbReference type="ARBA" id="ARBA00022538"/>
    </source>
</evidence>
<evidence type="ECO:0000256" key="8">
    <source>
        <dbReference type="ARBA" id="ARBA00022989"/>
    </source>
</evidence>
<evidence type="ECO:0000256" key="5">
    <source>
        <dbReference type="ARBA" id="ARBA00022741"/>
    </source>
</evidence>
<keyword evidence="13" id="KW-1185">Reference proteome</keyword>
<sequence>MRYILPSIRLWLVTFLVCVVLYTALILGFAQSLAPFSANGSIIMSGTTPVGSALVAQKFTSAGYFWPRPSAPDYNAMGAAGSNKSPTSPDLTARARETIAAYGGATAANPIPADLVAASGGGLDPHITLAGARYQVERVAAARGLSRGAVSRLVETQAVRTAGPLAPEKIVNVLALNLALDRLER</sequence>
<dbReference type="NCBIfam" id="NF001454">
    <property type="entry name" value="PRK00315.1"/>
    <property type="match status" value="1"/>
</dbReference>
<keyword evidence="8 11" id="KW-1133">Transmembrane helix</keyword>
<dbReference type="PIRSF" id="PIRSF001296">
    <property type="entry name" value="K_ATPase_KdpC"/>
    <property type="match status" value="1"/>
</dbReference>
<gene>
    <name evidence="11" type="primary">kdpC</name>
    <name evidence="12" type="ORF">A9D12_07395</name>
</gene>
<dbReference type="PANTHER" id="PTHR30042:SF2">
    <property type="entry name" value="POTASSIUM-TRANSPORTING ATPASE KDPC SUBUNIT"/>
    <property type="match status" value="1"/>
</dbReference>
<keyword evidence="10 11" id="KW-0472">Membrane</keyword>
<dbReference type="AlphaFoldDB" id="A0A192D4H7"/>
<evidence type="ECO:0000313" key="13">
    <source>
        <dbReference type="Proteomes" id="UP000078263"/>
    </source>
</evidence>
<keyword evidence="7 11" id="KW-0630">Potassium</keyword>
<evidence type="ECO:0000256" key="1">
    <source>
        <dbReference type="ARBA" id="ARBA00022448"/>
    </source>
</evidence>
<organism evidence="12 13">
    <name type="scientific">Erythrobacter neustonensis</name>
    <dbReference type="NCBI Taxonomy" id="1112"/>
    <lineage>
        <taxon>Bacteria</taxon>
        <taxon>Pseudomonadati</taxon>
        <taxon>Pseudomonadota</taxon>
        <taxon>Alphaproteobacteria</taxon>
        <taxon>Sphingomonadales</taxon>
        <taxon>Erythrobacteraceae</taxon>
        <taxon>Erythrobacter/Porphyrobacter group</taxon>
        <taxon>Erythrobacter</taxon>
    </lineage>
</organism>
<comment type="subcellular location">
    <subcellularLocation>
        <location evidence="11">Cell membrane</location>
        <topology evidence="11">Single-pass membrane protein</topology>
    </subcellularLocation>
</comment>
<dbReference type="KEGG" id="pns:A9D12_07395"/>
<reference evidence="12 13" key="1">
    <citation type="submission" date="2016-05" db="EMBL/GenBank/DDBJ databases">
        <title>Compelete Genome Sequence of Bacteriochlorophyll-Synthesizing Bacterium Porphyrobacter neustonensis DSM 9434.</title>
        <authorList>
            <person name="Shi X.-L."/>
            <person name="Wu Y.-H."/>
            <person name="Cheng H."/>
            <person name="Xu L."/>
            <person name="Zhang X.-Q."/>
            <person name="Wang C.-S."/>
            <person name="Xu X.-W."/>
        </authorList>
    </citation>
    <scope>NUCLEOTIDE SEQUENCE [LARGE SCALE GENOMIC DNA]</scope>
    <source>
        <strain evidence="12 13">DSM 9434</strain>
    </source>
</reference>
<dbReference type="RefSeq" id="WP_068350707.1">
    <property type="nucleotide sequence ID" value="NZ_CP016033.1"/>
</dbReference>
<dbReference type="Pfam" id="PF02669">
    <property type="entry name" value="KdpC"/>
    <property type="match status" value="1"/>
</dbReference>
<keyword evidence="1 11" id="KW-0813">Transport</keyword>
<accession>A0A192D4H7</accession>
<evidence type="ECO:0000256" key="11">
    <source>
        <dbReference type="HAMAP-Rule" id="MF_00276"/>
    </source>
</evidence>
<proteinExistence type="inferred from homology"/>
<evidence type="ECO:0000256" key="9">
    <source>
        <dbReference type="ARBA" id="ARBA00023065"/>
    </source>
</evidence>
<dbReference type="EMBL" id="CP016033">
    <property type="protein sequence ID" value="ANK12797.1"/>
    <property type="molecule type" value="Genomic_DNA"/>
</dbReference>
<keyword evidence="6 11" id="KW-0067">ATP-binding</keyword>
<dbReference type="PANTHER" id="PTHR30042">
    <property type="entry name" value="POTASSIUM-TRANSPORTING ATPASE C CHAIN"/>
    <property type="match status" value="1"/>
</dbReference>
<keyword evidence="2 11" id="KW-1003">Cell membrane</keyword>
<dbReference type="GO" id="GO:0005524">
    <property type="term" value="F:ATP binding"/>
    <property type="evidence" value="ECO:0007669"/>
    <property type="project" value="UniProtKB-UniRule"/>
</dbReference>
<evidence type="ECO:0000256" key="6">
    <source>
        <dbReference type="ARBA" id="ARBA00022840"/>
    </source>
</evidence>
<dbReference type="GO" id="GO:0008556">
    <property type="term" value="F:P-type potassium transmembrane transporter activity"/>
    <property type="evidence" value="ECO:0007669"/>
    <property type="project" value="InterPro"/>
</dbReference>
<keyword evidence="5 11" id="KW-0547">Nucleotide-binding</keyword>
<protein>
    <recommendedName>
        <fullName evidence="11">Potassium-transporting ATPase KdpC subunit</fullName>
    </recommendedName>
    <alternativeName>
        <fullName evidence="11">ATP phosphohydrolase [potassium-transporting] C chain</fullName>
    </alternativeName>
    <alternativeName>
        <fullName evidence="11">Potassium-binding and translocating subunit C</fullName>
    </alternativeName>
    <alternativeName>
        <fullName evidence="11">Potassium-translocating ATPase C chain</fullName>
    </alternativeName>
</protein>
<dbReference type="InterPro" id="IPR003820">
    <property type="entry name" value="KdpC"/>
</dbReference>
<evidence type="ECO:0000256" key="7">
    <source>
        <dbReference type="ARBA" id="ARBA00022958"/>
    </source>
</evidence>
<keyword evidence="9 11" id="KW-0406">Ion transport</keyword>
<dbReference type="GO" id="GO:0005886">
    <property type="term" value="C:plasma membrane"/>
    <property type="evidence" value="ECO:0007669"/>
    <property type="project" value="UniProtKB-SubCell"/>
</dbReference>
<keyword evidence="4 11" id="KW-0812">Transmembrane</keyword>
<evidence type="ECO:0000256" key="10">
    <source>
        <dbReference type="ARBA" id="ARBA00023136"/>
    </source>
</evidence>
<comment type="similarity">
    <text evidence="11">Belongs to the KdpC family.</text>
</comment>